<proteinExistence type="predicted"/>
<keyword evidence="8" id="KW-0472">Membrane</keyword>
<dbReference type="CDD" id="cd04084">
    <property type="entry name" value="CBM6_xylanase-like"/>
    <property type="match status" value="1"/>
</dbReference>
<comment type="function">
    <text evidence="12">Glucosidase involved in the degradation of cellulosic biomass. Active on lichenan.</text>
</comment>
<evidence type="ECO:0000256" key="7">
    <source>
        <dbReference type="ARBA" id="ARBA00022989"/>
    </source>
</evidence>
<evidence type="ECO:0000256" key="13">
    <source>
        <dbReference type="ARBA" id="ARBA00041260"/>
    </source>
</evidence>
<keyword evidence="3" id="KW-0812">Transmembrane</keyword>
<dbReference type="InterPro" id="IPR005084">
    <property type="entry name" value="CBM6"/>
</dbReference>
<evidence type="ECO:0000313" key="15">
    <source>
        <dbReference type="EMBL" id="MFG6465194.1"/>
    </source>
</evidence>
<evidence type="ECO:0000256" key="2">
    <source>
        <dbReference type="ARBA" id="ARBA00022475"/>
    </source>
</evidence>
<dbReference type="EMBL" id="JBIGIB010000001">
    <property type="protein sequence ID" value="MFG6465194.1"/>
    <property type="molecule type" value="Genomic_DNA"/>
</dbReference>
<dbReference type="Gene3D" id="3.20.20.80">
    <property type="entry name" value="Glycosidases"/>
    <property type="match status" value="1"/>
</dbReference>
<accession>A0ABW7GTA2</accession>
<dbReference type="InterPro" id="IPR000772">
    <property type="entry name" value="Ricin_B_lectin"/>
</dbReference>
<keyword evidence="16" id="KW-1185">Reference proteome</keyword>
<dbReference type="InterPro" id="IPR017853">
    <property type="entry name" value="GH"/>
</dbReference>
<sequence length="710" mass="78475">MTASHPRRGRTPARAWGAGLATLAAAFTLALPGLAQAHSNFLKTDGRLVRNQNGTGDVVYLRGVNLGGWQVHEPWMSALAGVKDDHTMRSTLSQRFGDAGRDALINAYQDSYLQEKDFRLLSNLGMSAVRLPIYYRNHMNEDGSWKRDPAGRPDLRRIEWVVAMAKKYRMYVILDLHGAPGSQNGADHSGQIGGSGALWNSATFQAQTLTFWRELATRFRNESTVAGYDVLNEPSTVYPAAATRPVLDMYDRIYREIRAVDPNHIVIMEGIWDWTAITRPSDYGWTNVMYEFHYYNWGNDSNYQSQVNFVEQKVNQEQQYLSYNVPHYVGEFMLFNLQSSWEYALRRYNEVGWHWTSWSYKGTNVGNWALYNHANAGAATPNVATDSYATIESKWRSWDVEQNMVANTMLNGVFKAALTGANSLIRPLPYEGRWPAGSKLEAEHYYAQSGVSFDTTSVGSLDAGDWLRYIDLDFGAGMDRIRLNLAVDPAFAGKTLEVRLDSPTGALVGTVTVPNTGGWTTYREVVAPIQRTTGLHNVVLVARGGNGVANLDWLKFEDSTGGVVPGQPVSGRNYAVVAKHSNRSLDVKDASLADGAPLQQWAYGGGANQKWTATTTGNGLWQLRSVSSGKCVDVAGVSTANGAAVQQWACTGGANQQFRLEDQGGGYFYVRPAHSNKCLDVTGVSTLDGALVQQWDCGGDNTRWRFDAVQ</sequence>
<evidence type="ECO:0000256" key="10">
    <source>
        <dbReference type="ARBA" id="ARBA00023295"/>
    </source>
</evidence>
<feature type="domain" description="CBM6" evidence="14">
    <location>
        <begin position="438"/>
        <end position="557"/>
    </location>
</feature>
<evidence type="ECO:0000256" key="5">
    <source>
        <dbReference type="ARBA" id="ARBA00022801"/>
    </source>
</evidence>
<keyword evidence="7" id="KW-1133">Transmembrane helix</keyword>
<keyword evidence="9" id="KW-0325">Glycoprotein</keyword>
<dbReference type="Pfam" id="PF00150">
    <property type="entry name" value="Cellulase"/>
    <property type="match status" value="1"/>
</dbReference>
<comment type="subcellular location">
    <subcellularLocation>
        <location evidence="1">Cell membrane</location>
        <topology evidence="1">Single-pass type II membrane protein</topology>
    </subcellularLocation>
</comment>
<dbReference type="SUPFAM" id="SSF49785">
    <property type="entry name" value="Galactose-binding domain-like"/>
    <property type="match status" value="1"/>
</dbReference>
<dbReference type="InterPro" id="IPR006584">
    <property type="entry name" value="Cellulose-bd_IV"/>
</dbReference>
<evidence type="ECO:0000256" key="11">
    <source>
        <dbReference type="ARBA" id="ARBA00023316"/>
    </source>
</evidence>
<keyword evidence="11" id="KW-0961">Cell wall biogenesis/degradation</keyword>
<dbReference type="Pfam" id="PF03422">
    <property type="entry name" value="CBM_6"/>
    <property type="match status" value="1"/>
</dbReference>
<dbReference type="InterPro" id="IPR001547">
    <property type="entry name" value="Glyco_hydro_5"/>
</dbReference>
<evidence type="ECO:0000256" key="8">
    <source>
        <dbReference type="ARBA" id="ARBA00023136"/>
    </source>
</evidence>
<dbReference type="CDD" id="cd23458">
    <property type="entry name" value="beta-trefoil_Ricin_AgaB34-like"/>
    <property type="match status" value="1"/>
</dbReference>
<evidence type="ECO:0000256" key="1">
    <source>
        <dbReference type="ARBA" id="ARBA00004401"/>
    </source>
</evidence>
<protein>
    <recommendedName>
        <fullName evidence="13">Exo-1,3-beta-glucanase D</fullName>
    </recommendedName>
</protein>
<dbReference type="PROSITE" id="PS51175">
    <property type="entry name" value="CBM6"/>
    <property type="match status" value="1"/>
</dbReference>
<dbReference type="SUPFAM" id="SSF51445">
    <property type="entry name" value="(Trans)glycosidases"/>
    <property type="match status" value="1"/>
</dbReference>
<dbReference type="InterPro" id="IPR050386">
    <property type="entry name" value="Glycosyl_hydrolase_5"/>
</dbReference>
<keyword evidence="6" id="KW-0735">Signal-anchor</keyword>
<dbReference type="Gene3D" id="2.60.120.260">
    <property type="entry name" value="Galactose-binding domain-like"/>
    <property type="match status" value="1"/>
</dbReference>
<evidence type="ECO:0000313" key="16">
    <source>
        <dbReference type="Proteomes" id="UP001606303"/>
    </source>
</evidence>
<dbReference type="Gene3D" id="2.80.10.50">
    <property type="match status" value="1"/>
</dbReference>
<organism evidence="15 16">
    <name type="scientific">Pelomonas baiyunensis</name>
    <dbReference type="NCBI Taxonomy" id="3299026"/>
    <lineage>
        <taxon>Bacteria</taxon>
        <taxon>Pseudomonadati</taxon>
        <taxon>Pseudomonadota</taxon>
        <taxon>Betaproteobacteria</taxon>
        <taxon>Burkholderiales</taxon>
        <taxon>Sphaerotilaceae</taxon>
        <taxon>Roseateles</taxon>
    </lineage>
</organism>
<keyword evidence="5" id="KW-0378">Hydrolase</keyword>
<gene>
    <name evidence="15" type="ORF">ACG01O_01090</name>
</gene>
<dbReference type="PROSITE" id="PS50231">
    <property type="entry name" value="RICIN_B_LECTIN"/>
    <property type="match status" value="1"/>
</dbReference>
<evidence type="ECO:0000256" key="4">
    <source>
        <dbReference type="ARBA" id="ARBA00022729"/>
    </source>
</evidence>
<evidence type="ECO:0000256" key="3">
    <source>
        <dbReference type="ARBA" id="ARBA00022692"/>
    </source>
</evidence>
<dbReference type="SUPFAM" id="SSF50370">
    <property type="entry name" value="Ricin B-like lectins"/>
    <property type="match status" value="1"/>
</dbReference>
<name>A0ABW7GTA2_9BURK</name>
<comment type="caution">
    <text evidence="15">The sequence shown here is derived from an EMBL/GenBank/DDBJ whole genome shotgun (WGS) entry which is preliminary data.</text>
</comment>
<evidence type="ECO:0000256" key="6">
    <source>
        <dbReference type="ARBA" id="ARBA00022968"/>
    </source>
</evidence>
<dbReference type="Proteomes" id="UP001606303">
    <property type="component" value="Unassembled WGS sequence"/>
</dbReference>
<dbReference type="PANTHER" id="PTHR31297">
    <property type="entry name" value="GLUCAN ENDO-1,6-BETA-GLUCOSIDASE B"/>
    <property type="match status" value="1"/>
</dbReference>
<dbReference type="PANTHER" id="PTHR31297:SF34">
    <property type="entry name" value="GLUCAN 1,3-BETA-GLUCOSIDASE 2"/>
    <property type="match status" value="1"/>
</dbReference>
<dbReference type="SMART" id="SM00458">
    <property type="entry name" value="RICIN"/>
    <property type="match status" value="1"/>
</dbReference>
<evidence type="ECO:0000256" key="12">
    <source>
        <dbReference type="ARBA" id="ARBA00037126"/>
    </source>
</evidence>
<evidence type="ECO:0000256" key="9">
    <source>
        <dbReference type="ARBA" id="ARBA00023180"/>
    </source>
</evidence>
<evidence type="ECO:0000259" key="14">
    <source>
        <dbReference type="PROSITE" id="PS51175"/>
    </source>
</evidence>
<dbReference type="Pfam" id="PF14200">
    <property type="entry name" value="RicinB_lectin_2"/>
    <property type="match status" value="1"/>
</dbReference>
<dbReference type="InterPro" id="IPR035992">
    <property type="entry name" value="Ricin_B-like_lectins"/>
</dbReference>
<reference evidence="15 16" key="1">
    <citation type="submission" date="2024-08" db="EMBL/GenBank/DDBJ databases">
        <authorList>
            <person name="Lu H."/>
        </authorList>
    </citation>
    <scope>NUCLEOTIDE SEQUENCE [LARGE SCALE GENOMIC DNA]</scope>
    <source>
        <strain evidence="15 16">BYS87W</strain>
    </source>
</reference>
<keyword evidence="4" id="KW-0732">Signal</keyword>
<dbReference type="InterPro" id="IPR008979">
    <property type="entry name" value="Galactose-bd-like_sf"/>
</dbReference>
<keyword evidence="10" id="KW-0326">Glycosidase</keyword>
<dbReference type="SMART" id="SM00606">
    <property type="entry name" value="CBD_IV"/>
    <property type="match status" value="1"/>
</dbReference>
<keyword evidence="2" id="KW-1003">Cell membrane</keyword>
<dbReference type="RefSeq" id="WP_394380283.1">
    <property type="nucleotide sequence ID" value="NZ_JBIGIB010000001.1"/>
</dbReference>